<keyword evidence="4" id="KW-1185">Reference proteome</keyword>
<dbReference type="EMBL" id="VANS01000007">
    <property type="protein sequence ID" value="TMM49554.1"/>
    <property type="molecule type" value="Genomic_DNA"/>
</dbReference>
<dbReference type="PANTHER" id="PTHR23416:SF23">
    <property type="entry name" value="ACETYLTRANSFERASE C18B11.09C-RELATED"/>
    <property type="match status" value="1"/>
</dbReference>
<evidence type="ECO:0000256" key="1">
    <source>
        <dbReference type="ARBA" id="ARBA00007274"/>
    </source>
</evidence>
<evidence type="ECO:0000313" key="4">
    <source>
        <dbReference type="Proteomes" id="UP000309550"/>
    </source>
</evidence>
<accession>A0A5S3P844</accession>
<dbReference type="InterPro" id="IPR001451">
    <property type="entry name" value="Hexapep"/>
</dbReference>
<dbReference type="CDD" id="cd05825">
    <property type="entry name" value="LbH_wcaF_like"/>
    <property type="match status" value="1"/>
</dbReference>
<comment type="caution">
    <text evidence="3">The sequence shown here is derived from an EMBL/GenBank/DDBJ whole genome shotgun (WGS) entry which is preliminary data.</text>
</comment>
<dbReference type="SUPFAM" id="SSF51161">
    <property type="entry name" value="Trimeric LpxA-like enzymes"/>
    <property type="match status" value="1"/>
</dbReference>
<organism evidence="3 4">
    <name type="scientific">Sulfitobacter sabulilitoris</name>
    <dbReference type="NCBI Taxonomy" id="2562655"/>
    <lineage>
        <taxon>Bacteria</taxon>
        <taxon>Pseudomonadati</taxon>
        <taxon>Pseudomonadota</taxon>
        <taxon>Alphaproteobacteria</taxon>
        <taxon>Rhodobacterales</taxon>
        <taxon>Roseobacteraceae</taxon>
        <taxon>Sulfitobacter</taxon>
    </lineage>
</organism>
<dbReference type="RefSeq" id="WP_138663637.1">
    <property type="nucleotide sequence ID" value="NZ_VANS01000007.1"/>
</dbReference>
<evidence type="ECO:0000256" key="2">
    <source>
        <dbReference type="ARBA" id="ARBA00022679"/>
    </source>
</evidence>
<reference evidence="3 4" key="1">
    <citation type="submission" date="2019-05" db="EMBL/GenBank/DDBJ databases">
        <title>Sulfitobacter sabulilitoris sp. nov., isolated from a marine sand.</title>
        <authorList>
            <person name="Yoon J.-H."/>
        </authorList>
    </citation>
    <scope>NUCLEOTIDE SEQUENCE [LARGE SCALE GENOMIC DNA]</scope>
    <source>
        <strain evidence="3 4">HSMS-29</strain>
    </source>
</reference>
<dbReference type="Pfam" id="PF00132">
    <property type="entry name" value="Hexapep"/>
    <property type="match status" value="1"/>
</dbReference>
<dbReference type="GO" id="GO:0005829">
    <property type="term" value="C:cytosol"/>
    <property type="evidence" value="ECO:0007669"/>
    <property type="project" value="TreeGrafter"/>
</dbReference>
<protein>
    <submittedName>
        <fullName evidence="3">Putative colanic acid biosynthesis acetyltransferase</fullName>
    </submittedName>
</protein>
<evidence type="ECO:0000313" key="3">
    <source>
        <dbReference type="EMBL" id="TMM49554.1"/>
    </source>
</evidence>
<dbReference type="Proteomes" id="UP000309550">
    <property type="component" value="Unassembled WGS sequence"/>
</dbReference>
<proteinExistence type="inferred from homology"/>
<comment type="similarity">
    <text evidence="1">Belongs to the transferase hexapeptide repeat family.</text>
</comment>
<name>A0A5S3P844_9RHOB</name>
<dbReference type="InterPro" id="IPR011004">
    <property type="entry name" value="Trimer_LpxA-like_sf"/>
</dbReference>
<gene>
    <name evidence="3" type="ORF">FDT80_17540</name>
</gene>
<keyword evidence="2 3" id="KW-0808">Transferase</keyword>
<dbReference type="OrthoDB" id="9815592at2"/>
<sequence>MDSRFAQAKDIEAPLPINGGPTFAFSHRLKRVIWRVTWAILAAWTPPPWMPFRRLVLTAFGARIHPTAMVRGGARIWWPGHLSMGAHASIGPDVICYNVAPVSLGDGAIVSQRAHLCAAGHDVDDPEFPLRPNPITIGEGAWIAAEAYVGPGVSVGAGAVLGARGVAVTKLDPWTIYGGNPARAIRKRGIA</sequence>
<dbReference type="Gene3D" id="2.160.10.10">
    <property type="entry name" value="Hexapeptide repeat proteins"/>
    <property type="match status" value="1"/>
</dbReference>
<dbReference type="GO" id="GO:0008374">
    <property type="term" value="F:O-acyltransferase activity"/>
    <property type="evidence" value="ECO:0007669"/>
    <property type="project" value="TreeGrafter"/>
</dbReference>
<dbReference type="InterPro" id="IPR051159">
    <property type="entry name" value="Hexapeptide_acetyltransf"/>
</dbReference>
<dbReference type="AlphaFoldDB" id="A0A5S3P844"/>
<dbReference type="PANTHER" id="PTHR23416">
    <property type="entry name" value="SIALIC ACID SYNTHASE-RELATED"/>
    <property type="match status" value="1"/>
</dbReference>